<dbReference type="Pfam" id="PF07853">
    <property type="entry name" value="DUF1648"/>
    <property type="match status" value="1"/>
</dbReference>
<keyword evidence="1" id="KW-0812">Transmembrane</keyword>
<gene>
    <name evidence="3" type="ORF">C8263_01965</name>
</gene>
<protein>
    <recommendedName>
        <fullName evidence="2">DUF1648 domain-containing protein</fullName>
    </recommendedName>
</protein>
<feature type="domain" description="DUF1648" evidence="2">
    <location>
        <begin position="14"/>
        <end position="56"/>
    </location>
</feature>
<feature type="transmembrane region" description="Helical" evidence="1">
    <location>
        <begin position="166"/>
        <end position="186"/>
    </location>
</feature>
<dbReference type="OrthoDB" id="69861at2"/>
<dbReference type="EMBL" id="PYSV01000001">
    <property type="protein sequence ID" value="PTA69895.1"/>
    <property type="molecule type" value="Genomic_DNA"/>
</dbReference>
<evidence type="ECO:0000313" key="3">
    <source>
        <dbReference type="EMBL" id="PTA69895.1"/>
    </source>
</evidence>
<evidence type="ECO:0000313" key="4">
    <source>
        <dbReference type="Proteomes" id="UP000240317"/>
    </source>
</evidence>
<keyword evidence="1" id="KW-1133">Transmembrane helix</keyword>
<evidence type="ECO:0000259" key="2">
    <source>
        <dbReference type="Pfam" id="PF07853"/>
    </source>
</evidence>
<name>A0A2T3WDB4_9DEIO</name>
<feature type="transmembrane region" description="Helical" evidence="1">
    <location>
        <begin position="142"/>
        <end position="160"/>
    </location>
</feature>
<dbReference type="InterPro" id="IPR012867">
    <property type="entry name" value="DUF1648"/>
</dbReference>
<sequence>MGALPLWLLLLPFGVSFALAAWALPRQPERVPVHWNAAGQPDRWGSPAQALLVLPGSLLFGALVVLAAARAGSTSQPLLKAVVLGLGLMALGDVAAQAFGWNSFRVTMGTLGLLFLLVGPALGASGPSALNGPRLSRATLRRLGQAWTLLGALVMLASLLAPAAVWITATLLVGLPVLGLAVIVGARQEQDTAQ</sequence>
<dbReference type="AlphaFoldDB" id="A0A2T3WDB4"/>
<keyword evidence="1" id="KW-0472">Membrane</keyword>
<proteinExistence type="predicted"/>
<comment type="caution">
    <text evidence="3">The sequence shown here is derived from an EMBL/GenBank/DDBJ whole genome shotgun (WGS) entry which is preliminary data.</text>
</comment>
<reference evidence="3 4" key="1">
    <citation type="submission" date="2018-03" db="EMBL/GenBank/DDBJ databases">
        <title>Draft genome of Deinococcus sp. OD32.</title>
        <authorList>
            <person name="Wang X.-P."/>
            <person name="Du Z.-J."/>
        </authorList>
    </citation>
    <scope>NUCLEOTIDE SEQUENCE [LARGE SCALE GENOMIC DNA]</scope>
    <source>
        <strain evidence="3 4">OD32</strain>
    </source>
</reference>
<evidence type="ECO:0000256" key="1">
    <source>
        <dbReference type="SAM" id="Phobius"/>
    </source>
</evidence>
<feature type="transmembrane region" description="Helical" evidence="1">
    <location>
        <begin position="81"/>
        <end position="99"/>
    </location>
</feature>
<keyword evidence="4" id="KW-1185">Reference proteome</keyword>
<dbReference type="Proteomes" id="UP000240317">
    <property type="component" value="Unassembled WGS sequence"/>
</dbReference>
<accession>A0A2T3WDB4</accession>
<feature type="transmembrane region" description="Helical" evidence="1">
    <location>
        <begin position="111"/>
        <end position="130"/>
    </location>
</feature>
<organism evidence="3 4">
    <name type="scientific">Deinococcus arcticus</name>
    <dbReference type="NCBI Taxonomy" id="2136176"/>
    <lineage>
        <taxon>Bacteria</taxon>
        <taxon>Thermotogati</taxon>
        <taxon>Deinococcota</taxon>
        <taxon>Deinococci</taxon>
        <taxon>Deinococcales</taxon>
        <taxon>Deinococcaceae</taxon>
        <taxon>Deinococcus</taxon>
    </lineage>
</organism>
<feature type="transmembrane region" description="Helical" evidence="1">
    <location>
        <begin position="47"/>
        <end position="69"/>
    </location>
</feature>